<dbReference type="Gene3D" id="1.20.5.2950">
    <property type="match status" value="1"/>
</dbReference>
<keyword evidence="9 15" id="KW-0406">Ion transport</keyword>
<evidence type="ECO:0000256" key="9">
    <source>
        <dbReference type="ARBA" id="ARBA00023065"/>
    </source>
</evidence>
<comment type="caution">
    <text evidence="18">The sequence shown here is derived from an EMBL/GenBank/DDBJ whole genome shotgun (WGS) entry which is preliminary data.</text>
</comment>
<dbReference type="NCBIfam" id="NF006611">
    <property type="entry name" value="PRK09173.1"/>
    <property type="match status" value="1"/>
</dbReference>
<proteinExistence type="inferred from homology"/>
<evidence type="ECO:0000256" key="16">
    <source>
        <dbReference type="RuleBase" id="RU003848"/>
    </source>
</evidence>
<evidence type="ECO:0000256" key="8">
    <source>
        <dbReference type="ARBA" id="ARBA00022989"/>
    </source>
</evidence>
<keyword evidence="8 15" id="KW-1133">Transmembrane helix</keyword>
<dbReference type="GO" id="GO:0005886">
    <property type="term" value="C:plasma membrane"/>
    <property type="evidence" value="ECO:0007669"/>
    <property type="project" value="UniProtKB-SubCell"/>
</dbReference>
<name>A0AAE3VKZ1_9HYPH</name>
<sequence length="161" mass="18052">MSLDASFWALVGLIIFFVIMIYYGVPGMITRSLDGRAERIQKELDEARQLREEAQALLAEYQRKRREAEEEAEQIVSDAKAEAERMTEEANAKLEDMIARRTKAAEDKISQAENQAIAEVRAKAADLAIAASERILSEKVKGQVANDLIARSLDDVKARLN</sequence>
<dbReference type="GO" id="GO:0046933">
    <property type="term" value="F:proton-transporting ATP synthase activity, rotational mechanism"/>
    <property type="evidence" value="ECO:0007669"/>
    <property type="project" value="UniProtKB-UniRule"/>
</dbReference>
<evidence type="ECO:0000313" key="19">
    <source>
        <dbReference type="Proteomes" id="UP001229244"/>
    </source>
</evidence>
<evidence type="ECO:0000256" key="10">
    <source>
        <dbReference type="ARBA" id="ARBA00023136"/>
    </source>
</evidence>
<keyword evidence="3 15" id="KW-0813">Transport</keyword>
<keyword evidence="5 15" id="KW-0138">CF(0)</keyword>
<dbReference type="EMBL" id="JAUSUL010000001">
    <property type="protein sequence ID" value="MDQ0313940.1"/>
    <property type="molecule type" value="Genomic_DNA"/>
</dbReference>
<comment type="function">
    <text evidence="13">Component of the F(0) channel, it forms part of the peripheral stalk, linking F(1) to F(0). The b'-subunit is a diverged and duplicated form of b found in plants and photosynthetic bacteria.</text>
</comment>
<dbReference type="Proteomes" id="UP001229244">
    <property type="component" value="Unassembled WGS sequence"/>
</dbReference>
<comment type="similarity">
    <text evidence="2 15 16">Belongs to the ATPase B chain family.</text>
</comment>
<keyword evidence="17" id="KW-0175">Coiled coil</keyword>
<dbReference type="GO" id="GO:0046961">
    <property type="term" value="F:proton-transporting ATPase activity, rotational mechanism"/>
    <property type="evidence" value="ECO:0007669"/>
    <property type="project" value="TreeGrafter"/>
</dbReference>
<comment type="function">
    <text evidence="12 15">F(1)F(0) ATP synthase produces ATP from ADP in the presence of a proton or sodium gradient. F-type ATPases consist of two structural domains, F(1) containing the extramembraneous catalytic core and F(0) containing the membrane proton channel, linked together by a central stalk and a peripheral stalk. During catalysis, ATP synthesis in the catalytic domain of F(1) is coupled via a rotary mechanism of the central stalk subunits to proton translocation.</text>
</comment>
<comment type="subcellular location">
    <subcellularLocation>
        <location evidence="1">Cell inner membrane</location>
        <topology evidence="1">Single-pass membrane protein</topology>
    </subcellularLocation>
    <subcellularLocation>
        <location evidence="15">Cell membrane</location>
        <topology evidence="15">Single-pass membrane protein</topology>
    </subcellularLocation>
</comment>
<dbReference type="GO" id="GO:0045259">
    <property type="term" value="C:proton-transporting ATP synthase complex"/>
    <property type="evidence" value="ECO:0007669"/>
    <property type="project" value="UniProtKB-KW"/>
</dbReference>
<dbReference type="CDD" id="cd06503">
    <property type="entry name" value="ATP-synt_Fo_b"/>
    <property type="match status" value="1"/>
</dbReference>
<evidence type="ECO:0000256" key="7">
    <source>
        <dbReference type="ARBA" id="ARBA00022781"/>
    </source>
</evidence>
<dbReference type="PANTHER" id="PTHR33445:SF1">
    <property type="entry name" value="ATP SYNTHASE SUBUNIT B"/>
    <property type="match status" value="1"/>
</dbReference>
<dbReference type="InterPro" id="IPR050059">
    <property type="entry name" value="ATP_synthase_B_chain"/>
</dbReference>
<comment type="subunit">
    <text evidence="14 15">F-type ATPases have 2 components, F(1) - the catalytic core - and F(0) - the membrane proton channel. F(1) has five subunits: alpha(3), beta(3), gamma(1), delta(1), epsilon(1). F(0) has three main subunits: a(1), b(2) and c(10-14). The alpha and beta chains form an alternating ring which encloses part of the gamma chain. F(1) is attached to F(0) by a central stalk formed by the gamma and epsilon chains, while a peripheral stalk is formed by the delta and b chains.</text>
</comment>
<dbReference type="InterPro" id="IPR002146">
    <property type="entry name" value="ATP_synth_b/b'su_bac/chlpt"/>
</dbReference>
<evidence type="ECO:0000256" key="5">
    <source>
        <dbReference type="ARBA" id="ARBA00022547"/>
    </source>
</evidence>
<accession>A0AAE3VKZ1</accession>
<evidence type="ECO:0000256" key="1">
    <source>
        <dbReference type="ARBA" id="ARBA00004377"/>
    </source>
</evidence>
<dbReference type="PANTHER" id="PTHR33445">
    <property type="entry name" value="ATP SYNTHASE SUBUNIT B', CHLOROPLASTIC"/>
    <property type="match status" value="1"/>
</dbReference>
<evidence type="ECO:0000256" key="13">
    <source>
        <dbReference type="ARBA" id="ARBA00025614"/>
    </source>
</evidence>
<evidence type="ECO:0000256" key="4">
    <source>
        <dbReference type="ARBA" id="ARBA00022475"/>
    </source>
</evidence>
<organism evidence="18 19">
    <name type="scientific">Amorphus orientalis</name>
    <dbReference type="NCBI Taxonomy" id="649198"/>
    <lineage>
        <taxon>Bacteria</taxon>
        <taxon>Pseudomonadati</taxon>
        <taxon>Pseudomonadota</taxon>
        <taxon>Alphaproteobacteria</taxon>
        <taxon>Hyphomicrobiales</taxon>
        <taxon>Amorphaceae</taxon>
        <taxon>Amorphus</taxon>
    </lineage>
</organism>
<evidence type="ECO:0000256" key="11">
    <source>
        <dbReference type="ARBA" id="ARBA00023310"/>
    </source>
</evidence>
<keyword evidence="7 15" id="KW-0375">Hydrogen ion transport</keyword>
<keyword evidence="4 15" id="KW-1003">Cell membrane</keyword>
<dbReference type="HAMAP" id="MF_01398">
    <property type="entry name" value="ATP_synth_b_bprime"/>
    <property type="match status" value="1"/>
</dbReference>
<evidence type="ECO:0000256" key="15">
    <source>
        <dbReference type="HAMAP-Rule" id="MF_01398"/>
    </source>
</evidence>
<dbReference type="AlphaFoldDB" id="A0AAE3VKZ1"/>
<evidence type="ECO:0000256" key="14">
    <source>
        <dbReference type="ARBA" id="ARBA00025830"/>
    </source>
</evidence>
<gene>
    <name evidence="15" type="primary">atpF</name>
    <name evidence="18" type="ORF">J2S73_000377</name>
</gene>
<dbReference type="Pfam" id="PF00430">
    <property type="entry name" value="ATP-synt_B"/>
    <property type="match status" value="1"/>
</dbReference>
<evidence type="ECO:0000256" key="17">
    <source>
        <dbReference type="SAM" id="Coils"/>
    </source>
</evidence>
<evidence type="ECO:0000256" key="2">
    <source>
        <dbReference type="ARBA" id="ARBA00005513"/>
    </source>
</evidence>
<reference evidence="18" key="1">
    <citation type="submission" date="2023-07" db="EMBL/GenBank/DDBJ databases">
        <title>Genomic Encyclopedia of Type Strains, Phase IV (KMG-IV): sequencing the most valuable type-strain genomes for metagenomic binning, comparative biology and taxonomic classification.</title>
        <authorList>
            <person name="Goeker M."/>
        </authorList>
    </citation>
    <scope>NUCLEOTIDE SEQUENCE</scope>
    <source>
        <strain evidence="18">DSM 21202</strain>
    </source>
</reference>
<evidence type="ECO:0000256" key="3">
    <source>
        <dbReference type="ARBA" id="ARBA00022448"/>
    </source>
</evidence>
<keyword evidence="11 15" id="KW-0066">ATP synthesis</keyword>
<protein>
    <recommendedName>
        <fullName evidence="15">ATP synthase subunit b</fullName>
    </recommendedName>
    <alternativeName>
        <fullName evidence="15">ATP synthase F(0) sector subunit b</fullName>
    </alternativeName>
    <alternativeName>
        <fullName evidence="15">ATPase subunit I</fullName>
    </alternativeName>
    <alternativeName>
        <fullName evidence="15">F-type ATPase subunit b</fullName>
        <shortName evidence="15">F-ATPase subunit b</shortName>
    </alternativeName>
</protein>
<evidence type="ECO:0000256" key="12">
    <source>
        <dbReference type="ARBA" id="ARBA00025198"/>
    </source>
</evidence>
<evidence type="ECO:0000313" key="18">
    <source>
        <dbReference type="EMBL" id="MDQ0313940.1"/>
    </source>
</evidence>
<dbReference type="RefSeq" id="WP_306883730.1">
    <property type="nucleotide sequence ID" value="NZ_JAUSUL010000001.1"/>
</dbReference>
<keyword evidence="6 15" id="KW-0812">Transmembrane</keyword>
<keyword evidence="10 15" id="KW-0472">Membrane</keyword>
<feature type="transmembrane region" description="Helical" evidence="15">
    <location>
        <begin position="6"/>
        <end position="25"/>
    </location>
</feature>
<keyword evidence="19" id="KW-1185">Reference proteome</keyword>
<evidence type="ECO:0000256" key="6">
    <source>
        <dbReference type="ARBA" id="ARBA00022692"/>
    </source>
</evidence>
<feature type="coiled-coil region" evidence="17">
    <location>
        <begin position="30"/>
        <end position="100"/>
    </location>
</feature>